<feature type="compositionally biased region" description="Low complexity" evidence="1">
    <location>
        <begin position="144"/>
        <end position="159"/>
    </location>
</feature>
<keyword evidence="3" id="KW-1185">Reference proteome</keyword>
<sequence length="237" mass="24792">MGGGQGAPPGGSTGRVLVRPRPAEPFERIEALRNTPAGPDDPAPLLPQAPLGAVAGGDPVRYEREVRTVAERETVVRMPRPGPPDGPERPAPQLRVESGLLRPVALPDPGSRTAPTVAVRPRGRAGEAGEDASVLRPGVPSPAPRGAQAAPRAVAAALRPRTDEVPAPRDAARAAAAARRGQRPAERVVHVQIGRLEVSAAGAERPARGTAARPERTERRGPSLSLADYLSRDEKRN</sequence>
<feature type="compositionally biased region" description="Low complexity" evidence="1">
    <location>
        <begin position="48"/>
        <end position="57"/>
    </location>
</feature>
<reference evidence="3" key="1">
    <citation type="submission" date="2015-07" db="EMBL/GenBank/DDBJ databases">
        <authorList>
            <person name="Ju K.-S."/>
            <person name="Doroghazi J.R."/>
            <person name="Metcalf W.W."/>
        </authorList>
    </citation>
    <scope>NUCLEOTIDE SEQUENCE [LARGE SCALE GENOMIC DNA]</scope>
    <source>
        <strain evidence="3">NRRL ISP-5002</strain>
    </source>
</reference>
<dbReference type="AlphaFoldDB" id="A0A0N0GVL1"/>
<evidence type="ECO:0000256" key="1">
    <source>
        <dbReference type="SAM" id="MobiDB-lite"/>
    </source>
</evidence>
<feature type="compositionally biased region" description="Basic and acidic residues" evidence="1">
    <location>
        <begin position="21"/>
        <end position="31"/>
    </location>
</feature>
<organism evidence="2 3">
    <name type="scientific">Streptomyces chattanoogensis</name>
    <dbReference type="NCBI Taxonomy" id="66876"/>
    <lineage>
        <taxon>Bacteria</taxon>
        <taxon>Bacillati</taxon>
        <taxon>Actinomycetota</taxon>
        <taxon>Actinomycetes</taxon>
        <taxon>Kitasatosporales</taxon>
        <taxon>Streptomycetaceae</taxon>
        <taxon>Streptomyces</taxon>
    </lineage>
</organism>
<dbReference type="PATRIC" id="fig|66876.3.peg.7711"/>
<feature type="compositionally biased region" description="Basic and acidic residues" evidence="1">
    <location>
        <begin position="160"/>
        <end position="172"/>
    </location>
</feature>
<name>A0A0N0GVL1_9ACTN</name>
<feature type="region of interest" description="Disordered" evidence="1">
    <location>
        <begin position="1"/>
        <end position="59"/>
    </location>
</feature>
<accession>A0A0N0GVL1</accession>
<gene>
    <name evidence="2" type="ORF">ADL29_35005</name>
</gene>
<dbReference type="EMBL" id="LGKG01000185">
    <property type="protein sequence ID" value="KPC59401.1"/>
    <property type="molecule type" value="Genomic_DNA"/>
</dbReference>
<feature type="region of interest" description="Disordered" evidence="1">
    <location>
        <begin position="71"/>
        <end position="186"/>
    </location>
</feature>
<feature type="region of interest" description="Disordered" evidence="1">
    <location>
        <begin position="200"/>
        <end position="237"/>
    </location>
</feature>
<protein>
    <submittedName>
        <fullName evidence="2">Uncharacterized protein</fullName>
    </submittedName>
</protein>
<comment type="caution">
    <text evidence="2">The sequence shown here is derived from an EMBL/GenBank/DDBJ whole genome shotgun (WGS) entry which is preliminary data.</text>
</comment>
<proteinExistence type="predicted"/>
<evidence type="ECO:0000313" key="3">
    <source>
        <dbReference type="Proteomes" id="UP000037982"/>
    </source>
</evidence>
<feature type="compositionally biased region" description="Gly residues" evidence="1">
    <location>
        <begin position="1"/>
        <end position="13"/>
    </location>
</feature>
<evidence type="ECO:0000313" key="2">
    <source>
        <dbReference type="EMBL" id="KPC59401.1"/>
    </source>
</evidence>
<dbReference type="Proteomes" id="UP000037982">
    <property type="component" value="Unassembled WGS sequence"/>
</dbReference>